<keyword evidence="2" id="KW-1185">Reference proteome</keyword>
<organism evidence="1 2">
    <name type="scientific">Microthlaspi erraticum</name>
    <dbReference type="NCBI Taxonomy" id="1685480"/>
    <lineage>
        <taxon>Eukaryota</taxon>
        <taxon>Viridiplantae</taxon>
        <taxon>Streptophyta</taxon>
        <taxon>Embryophyta</taxon>
        <taxon>Tracheophyta</taxon>
        <taxon>Spermatophyta</taxon>
        <taxon>Magnoliopsida</taxon>
        <taxon>eudicotyledons</taxon>
        <taxon>Gunneridae</taxon>
        <taxon>Pentapetalae</taxon>
        <taxon>rosids</taxon>
        <taxon>malvids</taxon>
        <taxon>Brassicales</taxon>
        <taxon>Brassicaceae</taxon>
        <taxon>Coluteocarpeae</taxon>
        <taxon>Microthlaspi</taxon>
    </lineage>
</organism>
<evidence type="ECO:0008006" key="3">
    <source>
        <dbReference type="Google" id="ProtNLM"/>
    </source>
</evidence>
<protein>
    <recommendedName>
        <fullName evidence="3">F-box associated domain-containing protein</fullName>
    </recommendedName>
</protein>
<dbReference type="OrthoDB" id="45365at2759"/>
<accession>A0A6D2L3B3</accession>
<gene>
    <name evidence="1" type="ORF">MERR_LOCUS43026</name>
</gene>
<proteinExistence type="predicted"/>
<evidence type="ECO:0000313" key="1">
    <source>
        <dbReference type="EMBL" id="CAA7055790.1"/>
    </source>
</evidence>
<dbReference type="EMBL" id="CACVBM020001607">
    <property type="protein sequence ID" value="CAA7055790.1"/>
    <property type="molecule type" value="Genomic_DNA"/>
</dbReference>
<sequence length="161" mass="18535">MVEDGDIRVYNPREDRGKRMVSMVSERLLKIKKTREWVSGRVNCVCVVENVLYACFQRDGLMWFGTELNVWRKLVSRDGREFPFKDVHAMAEYEGKLAAFRCLKALNYDMMSDNNTKGVIKIFLFALDRVKDSVCGTIEWFGVVATIPCSSDSLHCFNVSD</sequence>
<name>A0A6D2L3B3_9BRAS</name>
<reference evidence="1" key="1">
    <citation type="submission" date="2020-01" db="EMBL/GenBank/DDBJ databases">
        <authorList>
            <person name="Mishra B."/>
        </authorList>
    </citation>
    <scope>NUCLEOTIDE SEQUENCE [LARGE SCALE GENOMIC DNA]</scope>
</reference>
<evidence type="ECO:0000313" key="2">
    <source>
        <dbReference type="Proteomes" id="UP000467841"/>
    </source>
</evidence>
<comment type="caution">
    <text evidence="1">The sequence shown here is derived from an EMBL/GenBank/DDBJ whole genome shotgun (WGS) entry which is preliminary data.</text>
</comment>
<dbReference type="AlphaFoldDB" id="A0A6D2L3B3"/>
<dbReference type="Proteomes" id="UP000467841">
    <property type="component" value="Unassembled WGS sequence"/>
</dbReference>